<dbReference type="Proteomes" id="UP001141327">
    <property type="component" value="Unassembled WGS sequence"/>
</dbReference>
<reference evidence="1" key="1">
    <citation type="journal article" date="2022" name="bioRxiv">
        <title>Genomics of Preaxostyla Flagellates Illuminates Evolutionary Transitions and the Path Towards Mitochondrial Loss.</title>
        <authorList>
            <person name="Novak L.V.F."/>
            <person name="Treitli S.C."/>
            <person name="Pyrih J."/>
            <person name="Halakuc P."/>
            <person name="Pipaliya S.V."/>
            <person name="Vacek V."/>
            <person name="Brzon O."/>
            <person name="Soukal P."/>
            <person name="Eme L."/>
            <person name="Dacks J.B."/>
            <person name="Karnkowska A."/>
            <person name="Elias M."/>
            <person name="Hampl V."/>
        </authorList>
    </citation>
    <scope>NUCLEOTIDE SEQUENCE</scope>
    <source>
        <strain evidence="1">RCP-MX</strain>
    </source>
</reference>
<sequence length="67" mass="7758">MLKDDPSQGPDRQLEATRTIQEVHAQVHDFAEALRQLDAQRPIQEVRTCLVHVHSDRPPDIIELVFF</sequence>
<accession>A0ABQ8U9E9</accession>
<proteinExistence type="predicted"/>
<name>A0ABQ8U9E9_9EUKA</name>
<evidence type="ECO:0000313" key="2">
    <source>
        <dbReference type="Proteomes" id="UP001141327"/>
    </source>
</evidence>
<evidence type="ECO:0000313" key="1">
    <source>
        <dbReference type="EMBL" id="KAJ4455923.1"/>
    </source>
</evidence>
<gene>
    <name evidence="1" type="ORF">PAPYR_8996</name>
</gene>
<dbReference type="EMBL" id="JAPMOS010000088">
    <property type="protein sequence ID" value="KAJ4455923.1"/>
    <property type="molecule type" value="Genomic_DNA"/>
</dbReference>
<keyword evidence="2" id="KW-1185">Reference proteome</keyword>
<comment type="caution">
    <text evidence="1">The sequence shown here is derived from an EMBL/GenBank/DDBJ whole genome shotgun (WGS) entry which is preliminary data.</text>
</comment>
<organism evidence="1 2">
    <name type="scientific">Paratrimastix pyriformis</name>
    <dbReference type="NCBI Taxonomy" id="342808"/>
    <lineage>
        <taxon>Eukaryota</taxon>
        <taxon>Metamonada</taxon>
        <taxon>Preaxostyla</taxon>
        <taxon>Paratrimastigidae</taxon>
        <taxon>Paratrimastix</taxon>
    </lineage>
</organism>
<protein>
    <submittedName>
        <fullName evidence="1">Uncharacterized protein</fullName>
    </submittedName>
</protein>